<protein>
    <submittedName>
        <fullName evidence="2">Uncharacterized protein</fullName>
    </submittedName>
</protein>
<keyword evidence="1" id="KW-0472">Membrane</keyword>
<keyword evidence="1" id="KW-0812">Transmembrane</keyword>
<sequence>MDPVVFAWSVALIVTAGTLPPGMIRALAYRSGSVDHTPGMRTVAAVVLGIGLVGLVCFLSLSVALLAR</sequence>
<feature type="transmembrane region" description="Helical" evidence="1">
    <location>
        <begin position="42"/>
        <end position="67"/>
    </location>
</feature>
<organism evidence="2 3">
    <name type="scientific">Nocardioides humi</name>
    <dbReference type="NCBI Taxonomy" id="449461"/>
    <lineage>
        <taxon>Bacteria</taxon>
        <taxon>Bacillati</taxon>
        <taxon>Actinomycetota</taxon>
        <taxon>Actinomycetes</taxon>
        <taxon>Propionibacteriales</taxon>
        <taxon>Nocardioidaceae</taxon>
        <taxon>Nocardioides</taxon>
    </lineage>
</organism>
<dbReference type="EMBL" id="BAAAOR010000007">
    <property type="protein sequence ID" value="GAA1508297.1"/>
    <property type="molecule type" value="Genomic_DNA"/>
</dbReference>
<dbReference type="RefSeq" id="WP_141004899.1">
    <property type="nucleotide sequence ID" value="NZ_BAAAOR010000007.1"/>
</dbReference>
<name>A0ABN1ZZR9_9ACTN</name>
<proteinExistence type="predicted"/>
<keyword evidence="1" id="KW-1133">Transmembrane helix</keyword>
<accession>A0ABN1ZZR9</accession>
<reference evidence="2 3" key="1">
    <citation type="journal article" date="2019" name="Int. J. Syst. Evol. Microbiol.">
        <title>The Global Catalogue of Microorganisms (GCM) 10K type strain sequencing project: providing services to taxonomists for standard genome sequencing and annotation.</title>
        <authorList>
            <consortium name="The Broad Institute Genomics Platform"/>
            <consortium name="The Broad Institute Genome Sequencing Center for Infectious Disease"/>
            <person name="Wu L."/>
            <person name="Ma J."/>
        </authorList>
    </citation>
    <scope>NUCLEOTIDE SEQUENCE [LARGE SCALE GENOMIC DNA]</scope>
    <source>
        <strain evidence="2 3">JCM 14942</strain>
    </source>
</reference>
<gene>
    <name evidence="2" type="ORF">GCM10009788_10620</name>
</gene>
<dbReference type="Proteomes" id="UP001500842">
    <property type="component" value="Unassembled WGS sequence"/>
</dbReference>
<evidence type="ECO:0000313" key="2">
    <source>
        <dbReference type="EMBL" id="GAA1508297.1"/>
    </source>
</evidence>
<evidence type="ECO:0000256" key="1">
    <source>
        <dbReference type="SAM" id="Phobius"/>
    </source>
</evidence>
<evidence type="ECO:0000313" key="3">
    <source>
        <dbReference type="Proteomes" id="UP001500842"/>
    </source>
</evidence>
<comment type="caution">
    <text evidence="2">The sequence shown here is derived from an EMBL/GenBank/DDBJ whole genome shotgun (WGS) entry which is preliminary data.</text>
</comment>
<keyword evidence="3" id="KW-1185">Reference proteome</keyword>